<evidence type="ECO:0000313" key="7">
    <source>
        <dbReference type="Proteomes" id="UP000076205"/>
    </source>
</evidence>
<protein>
    <submittedName>
        <fullName evidence="6">Transcriptional regulator</fullName>
    </submittedName>
</protein>
<accession>A0A822WQJ2</accession>
<dbReference type="EMBL" id="FJYW01000004">
    <property type="protein sequence ID" value="CZX26128.1"/>
    <property type="molecule type" value="Genomic_DNA"/>
</dbReference>
<dbReference type="InterPro" id="IPR001347">
    <property type="entry name" value="SIS_dom"/>
</dbReference>
<evidence type="ECO:0000256" key="1">
    <source>
        <dbReference type="ARBA" id="ARBA00023015"/>
    </source>
</evidence>
<dbReference type="GO" id="GO:0003677">
    <property type="term" value="F:DNA binding"/>
    <property type="evidence" value="ECO:0007669"/>
    <property type="project" value="UniProtKB-KW"/>
</dbReference>
<feature type="domain" description="SIS" evidence="5">
    <location>
        <begin position="85"/>
        <end position="226"/>
    </location>
</feature>
<evidence type="ECO:0000256" key="2">
    <source>
        <dbReference type="ARBA" id="ARBA00023125"/>
    </source>
</evidence>
<keyword evidence="3" id="KW-0804">Transcription</keyword>
<dbReference type="GO" id="GO:1901135">
    <property type="term" value="P:carbohydrate derivative metabolic process"/>
    <property type="evidence" value="ECO:0007669"/>
    <property type="project" value="InterPro"/>
</dbReference>
<dbReference type="AlphaFoldDB" id="A0A822WQJ2"/>
<organism evidence="6 7">
    <name type="scientific">Enterobacter hormaechei</name>
    <dbReference type="NCBI Taxonomy" id="158836"/>
    <lineage>
        <taxon>Bacteria</taxon>
        <taxon>Pseudomonadati</taxon>
        <taxon>Pseudomonadota</taxon>
        <taxon>Gammaproteobacteria</taxon>
        <taxon>Enterobacterales</taxon>
        <taxon>Enterobacteriaceae</taxon>
        <taxon>Enterobacter</taxon>
        <taxon>Enterobacter cloacae complex</taxon>
    </lineage>
</organism>
<gene>
    <name evidence="6" type="ORF">SAMEA2273352_02034</name>
</gene>
<dbReference type="Proteomes" id="UP000076205">
    <property type="component" value="Unassembled WGS sequence"/>
</dbReference>
<dbReference type="CDD" id="cd05013">
    <property type="entry name" value="SIS_RpiR"/>
    <property type="match status" value="1"/>
</dbReference>
<sequence>MNSFQGSERLIFEYIQHHACNISNISAKEIARDTFTTTTSVNRVCKKMGYKSYTELRYRFLRDHFTPAPATPDVGPQPDDIVTDVSRLLTHSSHIYLYARGASLTSLNYLSRFLSLASLPHLILNDMHQLTRVSKGTLVLISKSGETQSLIEMARNALRKGLKIIAITRQGSTLAASITAAVEFFIAVRVIDGVIAVTGGEIQTVIEGFPALNEGAVMRIAGGENRHHARRNGETISQIETPARFDFLCRFR</sequence>
<dbReference type="PANTHER" id="PTHR30514:SF1">
    <property type="entry name" value="HTH-TYPE TRANSCRIPTIONAL REGULATOR HEXR-RELATED"/>
    <property type="match status" value="1"/>
</dbReference>
<dbReference type="InterPro" id="IPR046348">
    <property type="entry name" value="SIS_dom_sf"/>
</dbReference>
<dbReference type="PROSITE" id="PS51464">
    <property type="entry name" value="SIS"/>
    <property type="match status" value="1"/>
</dbReference>
<dbReference type="Gene3D" id="1.10.10.10">
    <property type="entry name" value="Winged helix-like DNA-binding domain superfamily/Winged helix DNA-binding domain"/>
    <property type="match status" value="1"/>
</dbReference>
<dbReference type="InterPro" id="IPR035472">
    <property type="entry name" value="RpiR-like_SIS"/>
</dbReference>
<name>A0A822WQJ2_9ENTR</name>
<proteinExistence type="predicted"/>
<evidence type="ECO:0000256" key="3">
    <source>
        <dbReference type="ARBA" id="ARBA00023163"/>
    </source>
</evidence>
<dbReference type="GO" id="GO:0097367">
    <property type="term" value="F:carbohydrate derivative binding"/>
    <property type="evidence" value="ECO:0007669"/>
    <property type="project" value="InterPro"/>
</dbReference>
<evidence type="ECO:0000313" key="6">
    <source>
        <dbReference type="EMBL" id="CZX26128.1"/>
    </source>
</evidence>
<feature type="domain" description="HTH rpiR-type" evidence="4">
    <location>
        <begin position="1"/>
        <end position="67"/>
    </location>
</feature>
<keyword evidence="1" id="KW-0805">Transcription regulation</keyword>
<keyword evidence="2" id="KW-0238">DNA-binding</keyword>
<dbReference type="PANTHER" id="PTHR30514">
    <property type="entry name" value="GLUCOKINASE"/>
    <property type="match status" value="1"/>
</dbReference>
<dbReference type="PROSITE" id="PS51071">
    <property type="entry name" value="HTH_RPIR"/>
    <property type="match status" value="1"/>
</dbReference>
<dbReference type="Pfam" id="PF01418">
    <property type="entry name" value="HTH_6"/>
    <property type="match status" value="1"/>
</dbReference>
<evidence type="ECO:0000259" key="4">
    <source>
        <dbReference type="PROSITE" id="PS51071"/>
    </source>
</evidence>
<dbReference type="GO" id="GO:0003700">
    <property type="term" value="F:DNA-binding transcription factor activity"/>
    <property type="evidence" value="ECO:0007669"/>
    <property type="project" value="InterPro"/>
</dbReference>
<dbReference type="InterPro" id="IPR047640">
    <property type="entry name" value="RpiR-like"/>
</dbReference>
<dbReference type="InterPro" id="IPR036388">
    <property type="entry name" value="WH-like_DNA-bd_sf"/>
</dbReference>
<dbReference type="InterPro" id="IPR009057">
    <property type="entry name" value="Homeodomain-like_sf"/>
</dbReference>
<dbReference type="Gene3D" id="3.40.50.10490">
    <property type="entry name" value="Glucose-6-phosphate isomerase like protein, domain 1"/>
    <property type="match status" value="1"/>
</dbReference>
<dbReference type="InterPro" id="IPR000281">
    <property type="entry name" value="HTH_RpiR"/>
</dbReference>
<evidence type="ECO:0000259" key="5">
    <source>
        <dbReference type="PROSITE" id="PS51464"/>
    </source>
</evidence>
<reference evidence="6 7" key="1">
    <citation type="submission" date="2016-03" db="EMBL/GenBank/DDBJ databases">
        <authorList>
            <consortium name="Pathogen Informatics"/>
        </authorList>
    </citation>
    <scope>NUCLEOTIDE SEQUENCE [LARGE SCALE GENOMIC DNA]</scope>
    <source>
        <strain evidence="7">e1424</strain>
    </source>
</reference>
<dbReference type="SUPFAM" id="SSF46689">
    <property type="entry name" value="Homeodomain-like"/>
    <property type="match status" value="1"/>
</dbReference>
<dbReference type="Pfam" id="PF01380">
    <property type="entry name" value="SIS"/>
    <property type="match status" value="1"/>
</dbReference>
<dbReference type="SUPFAM" id="SSF53697">
    <property type="entry name" value="SIS domain"/>
    <property type="match status" value="1"/>
</dbReference>
<comment type="caution">
    <text evidence="6">The sequence shown here is derived from an EMBL/GenBank/DDBJ whole genome shotgun (WGS) entry which is preliminary data.</text>
</comment>